<evidence type="ECO:0000256" key="2">
    <source>
        <dbReference type="ARBA" id="ARBA00005082"/>
    </source>
</evidence>
<evidence type="ECO:0000259" key="9">
    <source>
        <dbReference type="SMART" id="SM01222"/>
    </source>
</evidence>
<protein>
    <recommendedName>
        <fullName evidence="3">glutamate formimidoyltransferase</fullName>
        <ecNumber evidence="3">2.1.2.5</ecNumber>
    </recommendedName>
</protein>
<dbReference type="InterPro" id="IPR037064">
    <property type="entry name" value="Formiminotransferase_N_sf"/>
</dbReference>
<comment type="pathway">
    <text evidence="2">Amino-acid degradation; L-histidine degradation into L-glutamate; L-glutamate from N-formimidoyl-L-glutamate (transferase route): step 1/1.</text>
</comment>
<reference evidence="10 11" key="1">
    <citation type="submission" date="2020-08" db="EMBL/GenBank/DDBJ databases">
        <authorList>
            <person name="Liu C."/>
            <person name="Sun Q."/>
        </authorList>
    </citation>
    <scope>NUCLEOTIDE SEQUENCE [LARGE SCALE GENOMIC DNA]</scope>
    <source>
        <strain evidence="10 11">NSJ-18</strain>
    </source>
</reference>
<dbReference type="Pfam" id="PF02971">
    <property type="entry name" value="FTCD"/>
    <property type="match status" value="1"/>
</dbReference>
<dbReference type="EMBL" id="JACRWE010000001">
    <property type="protein sequence ID" value="MBC5995747.1"/>
    <property type="molecule type" value="Genomic_DNA"/>
</dbReference>
<evidence type="ECO:0000259" key="8">
    <source>
        <dbReference type="SMART" id="SM01221"/>
    </source>
</evidence>
<dbReference type="InterPro" id="IPR037070">
    <property type="entry name" value="Formiminotransferase_C_sf"/>
</dbReference>
<dbReference type="NCBIfam" id="TIGR02024">
    <property type="entry name" value="FtcD"/>
    <property type="match status" value="1"/>
</dbReference>
<dbReference type="InterPro" id="IPR004227">
    <property type="entry name" value="Formiminotransferase_cat"/>
</dbReference>
<gene>
    <name evidence="10" type="primary">ftcD</name>
    <name evidence="10" type="ORF">H8923_03150</name>
</gene>
<comment type="subcellular location">
    <subcellularLocation>
        <location evidence="1">Cytoplasm</location>
    </subcellularLocation>
</comment>
<proteinExistence type="predicted"/>
<evidence type="ECO:0000256" key="5">
    <source>
        <dbReference type="ARBA" id="ARBA00022679"/>
    </source>
</evidence>
<dbReference type="SMART" id="SM01221">
    <property type="entry name" value="FTCD"/>
    <property type="match status" value="1"/>
</dbReference>
<feature type="domain" description="Formiminotransferase N-terminal subdomain" evidence="9">
    <location>
        <begin position="4"/>
        <end position="181"/>
    </location>
</feature>
<dbReference type="InterPro" id="IPR051623">
    <property type="entry name" value="FTCD"/>
</dbReference>
<dbReference type="Gene3D" id="3.30.70.670">
    <property type="entry name" value="Formiminotransferase, C-terminal subdomain"/>
    <property type="match status" value="1"/>
</dbReference>
<evidence type="ECO:0000313" key="11">
    <source>
        <dbReference type="Proteomes" id="UP000609849"/>
    </source>
</evidence>
<dbReference type="PANTHER" id="PTHR12234:SF8">
    <property type="entry name" value="FORMIMINOTRANSFERASE-CYCLODEAMINASE"/>
    <property type="match status" value="1"/>
</dbReference>
<evidence type="ECO:0000256" key="3">
    <source>
        <dbReference type="ARBA" id="ARBA00012252"/>
    </source>
</evidence>
<dbReference type="InterPro" id="IPR012886">
    <property type="entry name" value="Formiminotransferase_N"/>
</dbReference>
<sequence>MNMSIVECVPNFSEGRDLEKIEKIVNAFRNKKDVKLLNYEADENYNRLVVTIIGKPQEVKNAVFESIGVAKDIINMNEHKGQHPRVGAIDVCPFIPIRDISMEDVVELTKELGREVNDKYKIPVFLYEESATKEERRNLATIRQGEYEGLDEKLKNYEWKPDFGENKKHPTAGAIVIGARKALIAYNINLDTDNIEITSKIAKAIRYSSGGYRYIKAGSVEIPEKKITQVTMNLTDYTHTSMYRAFEAVKFEAKRFGVNIIGSEIVGLCPMEALIDVASYYLGLEGFSLKKILETNLME</sequence>
<evidence type="ECO:0000256" key="1">
    <source>
        <dbReference type="ARBA" id="ARBA00004496"/>
    </source>
</evidence>
<evidence type="ECO:0000256" key="6">
    <source>
        <dbReference type="ARBA" id="ARBA00022808"/>
    </source>
</evidence>
<dbReference type="SMART" id="SM01222">
    <property type="entry name" value="FTCD_N"/>
    <property type="match status" value="1"/>
</dbReference>
<evidence type="ECO:0000256" key="7">
    <source>
        <dbReference type="ARBA" id="ARBA00022954"/>
    </source>
</evidence>
<keyword evidence="5 10" id="KW-0808">Transferase</keyword>
<dbReference type="EC" id="2.1.2.5" evidence="3"/>
<keyword evidence="11" id="KW-1185">Reference proteome</keyword>
<dbReference type="InterPro" id="IPR022384">
    <property type="entry name" value="FormiminoTrfase_cat_dom_sf"/>
</dbReference>
<dbReference type="Gene3D" id="3.30.990.10">
    <property type="entry name" value="Formiminotransferase, N-terminal subdomain"/>
    <property type="match status" value="1"/>
</dbReference>
<evidence type="ECO:0000256" key="4">
    <source>
        <dbReference type="ARBA" id="ARBA00022490"/>
    </source>
</evidence>
<dbReference type="Pfam" id="PF07837">
    <property type="entry name" value="FTCD_N"/>
    <property type="match status" value="1"/>
</dbReference>
<dbReference type="Proteomes" id="UP000609849">
    <property type="component" value="Unassembled WGS sequence"/>
</dbReference>
<organism evidence="10 11">
    <name type="scientific">Romboutsia faecis</name>
    <dbReference type="NCBI Taxonomy" id="2764597"/>
    <lineage>
        <taxon>Bacteria</taxon>
        <taxon>Bacillati</taxon>
        <taxon>Bacillota</taxon>
        <taxon>Clostridia</taxon>
        <taxon>Peptostreptococcales</taxon>
        <taxon>Peptostreptococcaceae</taxon>
        <taxon>Romboutsia</taxon>
    </lineage>
</organism>
<evidence type="ECO:0000313" key="10">
    <source>
        <dbReference type="EMBL" id="MBC5995747.1"/>
    </source>
</evidence>
<dbReference type="SUPFAM" id="SSF55116">
    <property type="entry name" value="Formiminotransferase domain of formiminotransferase-cyclodeaminase"/>
    <property type="match status" value="2"/>
</dbReference>
<feature type="domain" description="Formiminotransferase C-terminal subdomain" evidence="8">
    <location>
        <begin position="182"/>
        <end position="296"/>
    </location>
</feature>
<accession>A0ABR7JLE3</accession>
<keyword evidence="7" id="KW-0290">Folate-binding</keyword>
<keyword evidence="4" id="KW-0963">Cytoplasm</keyword>
<dbReference type="PANTHER" id="PTHR12234">
    <property type="entry name" value="FORMIMINOTRANSFERASE-CYCLODEAMINASE"/>
    <property type="match status" value="1"/>
</dbReference>
<name>A0ABR7JLE3_9FIRM</name>
<comment type="caution">
    <text evidence="10">The sequence shown here is derived from an EMBL/GenBank/DDBJ whole genome shotgun (WGS) entry which is preliminary data.</text>
</comment>
<keyword evidence="6" id="KW-0369">Histidine metabolism</keyword>
<dbReference type="GO" id="GO:0030409">
    <property type="term" value="F:glutamate formimidoyltransferase activity"/>
    <property type="evidence" value="ECO:0007669"/>
    <property type="project" value="UniProtKB-EC"/>
</dbReference>
<dbReference type="InterPro" id="IPR013802">
    <property type="entry name" value="Formiminotransferase_C"/>
</dbReference>